<evidence type="ECO:0000313" key="2">
    <source>
        <dbReference type="EMBL" id="SDH60970.1"/>
    </source>
</evidence>
<organism evidence="2 3">
    <name type="scientific">Roseospirillum parvum</name>
    <dbReference type="NCBI Taxonomy" id="83401"/>
    <lineage>
        <taxon>Bacteria</taxon>
        <taxon>Pseudomonadati</taxon>
        <taxon>Pseudomonadota</taxon>
        <taxon>Alphaproteobacteria</taxon>
        <taxon>Rhodospirillales</taxon>
        <taxon>Rhodospirillaceae</taxon>
        <taxon>Roseospirillum</taxon>
    </lineage>
</organism>
<dbReference type="InterPro" id="IPR021959">
    <property type="entry name" value="DUF3576"/>
</dbReference>
<proteinExistence type="predicted"/>
<dbReference type="EMBL" id="FNCV01000008">
    <property type="protein sequence ID" value="SDH60970.1"/>
    <property type="molecule type" value="Genomic_DNA"/>
</dbReference>
<protein>
    <recommendedName>
        <fullName evidence="4">DUF3576 domain-containing protein</fullName>
    </recommendedName>
</protein>
<dbReference type="STRING" id="83401.SAMN05421742_108115"/>
<gene>
    <name evidence="2" type="ORF">SAMN05421742_108115</name>
</gene>
<name>A0A1G8DU45_9PROT</name>
<reference evidence="3" key="1">
    <citation type="submission" date="2016-10" db="EMBL/GenBank/DDBJ databases">
        <authorList>
            <person name="Varghese N."/>
            <person name="Submissions S."/>
        </authorList>
    </citation>
    <scope>NUCLEOTIDE SEQUENCE [LARGE SCALE GENOMIC DNA]</scope>
    <source>
        <strain evidence="3">930I</strain>
    </source>
</reference>
<accession>A0A1G8DU45</accession>
<keyword evidence="3" id="KW-1185">Reference proteome</keyword>
<dbReference type="PROSITE" id="PS51257">
    <property type="entry name" value="PROKAR_LIPOPROTEIN"/>
    <property type="match status" value="1"/>
</dbReference>
<evidence type="ECO:0008006" key="4">
    <source>
        <dbReference type="Google" id="ProtNLM"/>
    </source>
</evidence>
<dbReference type="Pfam" id="PF12100">
    <property type="entry name" value="DUF3576"/>
    <property type="match status" value="1"/>
</dbReference>
<evidence type="ECO:0000256" key="1">
    <source>
        <dbReference type="SAM" id="MobiDB-lite"/>
    </source>
</evidence>
<sequence>MTQRFSLRLPVLALTLLGMGLLAGCGGIETEARYPDDPAQDSRGPGRPTYGGEGQQDSIFGPGGFSLLGGEEERDPTGGGGGINVNAFLWRGALDTIAFMPLSSADPFGGVIITDWYAPPDAPNERFKVNVYILGRALRADGVKASVFRQIRDAGGNWTDTPVAGTVTTELENQILTRARQLRIARQQG</sequence>
<evidence type="ECO:0000313" key="3">
    <source>
        <dbReference type="Proteomes" id="UP000217076"/>
    </source>
</evidence>
<dbReference type="Proteomes" id="UP000217076">
    <property type="component" value="Unassembled WGS sequence"/>
</dbReference>
<dbReference type="OrthoDB" id="8479681at2"/>
<dbReference type="AlphaFoldDB" id="A0A1G8DU45"/>
<feature type="region of interest" description="Disordered" evidence="1">
    <location>
        <begin position="32"/>
        <end position="79"/>
    </location>
</feature>
<dbReference type="RefSeq" id="WP_092620703.1">
    <property type="nucleotide sequence ID" value="NZ_FNCV01000008.1"/>
</dbReference>